<feature type="region of interest" description="Disordered" evidence="1">
    <location>
        <begin position="24"/>
        <end position="85"/>
    </location>
</feature>
<protein>
    <submittedName>
        <fullName evidence="2">Uncharacterized protein</fullName>
    </submittedName>
</protein>
<evidence type="ECO:0000313" key="2">
    <source>
        <dbReference type="EMBL" id="JAE24237.1"/>
    </source>
</evidence>
<sequence>MTMTAATYNISTWTRTRVPMMTMTAGVSCSPPTKRLSPLSPAPRASNQRRHRRWPRRRCPSRRRWPSHTGPATLRRSATGPARRMDTAWATAAKWAATARVSSA</sequence>
<name>A0A0A9GID6_ARUDO</name>
<reference evidence="2" key="1">
    <citation type="submission" date="2014-09" db="EMBL/GenBank/DDBJ databases">
        <authorList>
            <person name="Magalhaes I.L.F."/>
            <person name="Oliveira U."/>
            <person name="Santos F.R."/>
            <person name="Vidigal T.H.D.A."/>
            <person name="Brescovit A.D."/>
            <person name="Santos A.J."/>
        </authorList>
    </citation>
    <scope>NUCLEOTIDE SEQUENCE</scope>
    <source>
        <tissue evidence="2">Shoot tissue taken approximately 20 cm above the soil surface</tissue>
    </source>
</reference>
<dbReference type="EMBL" id="GBRH01173659">
    <property type="protein sequence ID" value="JAE24237.1"/>
    <property type="molecule type" value="Transcribed_RNA"/>
</dbReference>
<dbReference type="AlphaFoldDB" id="A0A0A9GID6"/>
<evidence type="ECO:0000256" key="1">
    <source>
        <dbReference type="SAM" id="MobiDB-lite"/>
    </source>
</evidence>
<feature type="compositionally biased region" description="Basic residues" evidence="1">
    <location>
        <begin position="47"/>
        <end position="66"/>
    </location>
</feature>
<reference evidence="2" key="2">
    <citation type="journal article" date="2015" name="Data Brief">
        <title>Shoot transcriptome of the giant reed, Arundo donax.</title>
        <authorList>
            <person name="Barrero R.A."/>
            <person name="Guerrero F.D."/>
            <person name="Moolhuijzen P."/>
            <person name="Goolsby J.A."/>
            <person name="Tidwell J."/>
            <person name="Bellgard S.E."/>
            <person name="Bellgard M.I."/>
        </authorList>
    </citation>
    <scope>NUCLEOTIDE SEQUENCE</scope>
    <source>
        <tissue evidence="2">Shoot tissue taken approximately 20 cm above the soil surface</tissue>
    </source>
</reference>
<proteinExistence type="predicted"/>
<accession>A0A0A9GID6</accession>
<organism evidence="2">
    <name type="scientific">Arundo donax</name>
    <name type="common">Giant reed</name>
    <name type="synonym">Donax arundinaceus</name>
    <dbReference type="NCBI Taxonomy" id="35708"/>
    <lineage>
        <taxon>Eukaryota</taxon>
        <taxon>Viridiplantae</taxon>
        <taxon>Streptophyta</taxon>
        <taxon>Embryophyta</taxon>
        <taxon>Tracheophyta</taxon>
        <taxon>Spermatophyta</taxon>
        <taxon>Magnoliopsida</taxon>
        <taxon>Liliopsida</taxon>
        <taxon>Poales</taxon>
        <taxon>Poaceae</taxon>
        <taxon>PACMAD clade</taxon>
        <taxon>Arundinoideae</taxon>
        <taxon>Arundineae</taxon>
        <taxon>Arundo</taxon>
    </lineage>
</organism>